<keyword evidence="2" id="KW-1185">Reference proteome</keyword>
<dbReference type="AlphaFoldDB" id="A0ABD2B8X8"/>
<evidence type="ECO:0000313" key="2">
    <source>
        <dbReference type="Proteomes" id="UP001607302"/>
    </source>
</evidence>
<dbReference type="EMBL" id="JAUDFV010000131">
    <property type="protein sequence ID" value="KAL2729184.1"/>
    <property type="molecule type" value="Genomic_DNA"/>
</dbReference>
<name>A0ABD2B8X8_VESSQ</name>
<sequence length="96" mass="10626">MTICEPTLSVKLGKGQGRAEKLANIAQAHTGLSQKCLELEYMSVMRSTRVCGAGTRLTFGSGIRQIQVNTWKKSKLAVLNKRNWKNDFDAKVGTKK</sequence>
<organism evidence="1 2">
    <name type="scientific">Vespula squamosa</name>
    <name type="common">Southern yellow jacket</name>
    <name type="synonym">Wasp</name>
    <dbReference type="NCBI Taxonomy" id="30214"/>
    <lineage>
        <taxon>Eukaryota</taxon>
        <taxon>Metazoa</taxon>
        <taxon>Ecdysozoa</taxon>
        <taxon>Arthropoda</taxon>
        <taxon>Hexapoda</taxon>
        <taxon>Insecta</taxon>
        <taxon>Pterygota</taxon>
        <taxon>Neoptera</taxon>
        <taxon>Endopterygota</taxon>
        <taxon>Hymenoptera</taxon>
        <taxon>Apocrita</taxon>
        <taxon>Aculeata</taxon>
        <taxon>Vespoidea</taxon>
        <taxon>Vespidae</taxon>
        <taxon>Vespinae</taxon>
        <taxon>Vespula</taxon>
    </lineage>
</organism>
<reference evidence="1 2" key="1">
    <citation type="journal article" date="2024" name="Ann. Entomol. Soc. Am.">
        <title>Genomic analyses of the southern and eastern yellowjacket wasps (Hymenoptera: Vespidae) reveal evolutionary signatures of social life.</title>
        <authorList>
            <person name="Catto M.A."/>
            <person name="Caine P.B."/>
            <person name="Orr S.E."/>
            <person name="Hunt B.G."/>
            <person name="Goodisman M.A.D."/>
        </authorList>
    </citation>
    <scope>NUCLEOTIDE SEQUENCE [LARGE SCALE GENOMIC DNA]</scope>
    <source>
        <strain evidence="1">233</strain>
        <tissue evidence="1">Head and thorax</tissue>
    </source>
</reference>
<dbReference type="Proteomes" id="UP001607302">
    <property type="component" value="Unassembled WGS sequence"/>
</dbReference>
<protein>
    <submittedName>
        <fullName evidence="1">Uncharacterized protein</fullName>
    </submittedName>
</protein>
<gene>
    <name evidence="1" type="ORF">V1478_005973</name>
</gene>
<proteinExistence type="predicted"/>
<comment type="caution">
    <text evidence="1">The sequence shown here is derived from an EMBL/GenBank/DDBJ whole genome shotgun (WGS) entry which is preliminary data.</text>
</comment>
<accession>A0ABD2B8X8</accession>
<evidence type="ECO:0000313" key="1">
    <source>
        <dbReference type="EMBL" id="KAL2729184.1"/>
    </source>
</evidence>